<evidence type="ECO:0000313" key="2">
    <source>
        <dbReference type="Proteomes" id="UP001143474"/>
    </source>
</evidence>
<comment type="caution">
    <text evidence="1">The sequence shown here is derived from an EMBL/GenBank/DDBJ whole genome shotgun (WGS) entry which is preliminary data.</text>
</comment>
<proteinExistence type="predicted"/>
<reference evidence="1" key="2">
    <citation type="submission" date="2023-01" db="EMBL/GenBank/DDBJ databases">
        <authorList>
            <person name="Sun Q."/>
            <person name="Evtushenko L."/>
        </authorList>
    </citation>
    <scope>NUCLEOTIDE SEQUENCE</scope>
    <source>
        <strain evidence="1">VKM Ac-2007</strain>
    </source>
</reference>
<dbReference type="AlphaFoldDB" id="A0A9W6HW20"/>
<keyword evidence="2" id="KW-1185">Reference proteome</keyword>
<sequence>MTEVGVLLPLRIETRFSGSRLCLRVVPDEPWLTRHDPRPTEAEMTALQRYAQQVDRAAWNEFATAVGAPRAAFLVRTYMPEGAVIDPGELRVRPVFPRISSFPTELLVWLASGGGAPRHVLTLQVDHDRLTIEPYDPDNLSVVRWWEDWEEAKLAGLAGEIELDGNGDDIDLLVVTGLGQGMPRTLFGDHRDAGSLGLIALGTATNSVDGTPAANLAQDADTWFDLLHALPTDNDRTISMALTGDPDALGALPGPPGQHFSDSTAMVGALWPALWGFAATDVWGLPLAAEAAAWARQALFPEGPFPVLRVGSQPYGLLPATALSRWIADADDVEAALIRPLMLLREQWQAAAEGRGTAAGASAEELLDLIGHVPSAPGYRHRRAFPLELWWLSLLLLGADVSWTEFDEAWRDDHPLSAELGLDPTRRYGARGRSRPLALPLVVPAELPANRTVTDVLKQLVELAHRNPTTFQSIELLEEAFLRFRPASLLLRLVIRALQVAIGDVGREALGDTTPGPEPVARPFTEPGRLEHWINRTTQALVSGATPAAHAFQMVAKSIEQLADIPEDRLERLLRATVDTALYRLDPWLLGPPTRRLQTLLDAGVEPVLGAYGWVDAPRPGSPGPTSAGLLHAPSPGQALTATVLRDRAVSDPEPSRWHMDLTSRTVREAARIGEHVRLGAHLAEALGREVERIAGSRALVDQLRDQFRLRTEHAGRRVCDGLAVLATDPAGLGFSAQQRAQLEELRAAVNAYGDLLVAEAVHHVTQGRATVAGAAMDAAAGLSRPPELEVIRTPRQGRAVATSVLVLIPDAAAPPEPADNFARAEQSPIEIADPAVARFVATQAGEAIDWVWTAGSSSVTLADLGLGPADALTLSRTELERLATDALGDIDSFDGFDGSERYEAAVRLVGLLGRSPAEPDAITTRPGKPTGPSGIEDDLRGRYLRLLRTSEVLTDLLGTVTDATALERLLLACRRWGILTNSPLMARELLLARRAMAPSAQQLDRDGLLEAITALVCPTGQLALLSRPDGLPSFAQADLDLEWLTVVAAVRPALARLEVHQFLARQPLQAWATKPTDPWQSGPANTERLVVAYGPPTLDQVAATVIDRWTEVIPDTEHTTAAAFGFDAPAARAPQAILLAVPPDSGGSLDPATLLDVIVETRQLAHARMARPADLDPQLRGLLPTALLPAAGRIETFLDPQG</sequence>
<gene>
    <name evidence="1" type="ORF">GCM10017600_07860</name>
</gene>
<protein>
    <submittedName>
        <fullName evidence="1">Uncharacterized protein</fullName>
    </submittedName>
</protein>
<evidence type="ECO:0000313" key="1">
    <source>
        <dbReference type="EMBL" id="GLK07381.1"/>
    </source>
</evidence>
<dbReference type="EMBL" id="BSEV01000001">
    <property type="protein sequence ID" value="GLK07381.1"/>
    <property type="molecule type" value="Genomic_DNA"/>
</dbReference>
<accession>A0A9W6HW20</accession>
<organism evidence="1 2">
    <name type="scientific">Streptosporangium carneum</name>
    <dbReference type="NCBI Taxonomy" id="47481"/>
    <lineage>
        <taxon>Bacteria</taxon>
        <taxon>Bacillati</taxon>
        <taxon>Actinomycetota</taxon>
        <taxon>Actinomycetes</taxon>
        <taxon>Streptosporangiales</taxon>
        <taxon>Streptosporangiaceae</taxon>
        <taxon>Streptosporangium</taxon>
    </lineage>
</organism>
<name>A0A9W6HW20_9ACTN</name>
<dbReference type="Proteomes" id="UP001143474">
    <property type="component" value="Unassembled WGS sequence"/>
</dbReference>
<dbReference type="RefSeq" id="WP_271215922.1">
    <property type="nucleotide sequence ID" value="NZ_BAAAVD010000006.1"/>
</dbReference>
<reference evidence="1" key="1">
    <citation type="journal article" date="2014" name="Int. J. Syst. Evol. Microbiol.">
        <title>Complete genome sequence of Corynebacterium casei LMG S-19264T (=DSM 44701T), isolated from a smear-ripened cheese.</title>
        <authorList>
            <consortium name="US DOE Joint Genome Institute (JGI-PGF)"/>
            <person name="Walter F."/>
            <person name="Albersmeier A."/>
            <person name="Kalinowski J."/>
            <person name="Ruckert C."/>
        </authorList>
    </citation>
    <scope>NUCLEOTIDE SEQUENCE</scope>
    <source>
        <strain evidence="1">VKM Ac-2007</strain>
    </source>
</reference>